<comment type="caution">
    <text evidence="2">The sequence shown here is derived from an EMBL/GenBank/DDBJ whole genome shotgun (WGS) entry which is preliminary data.</text>
</comment>
<feature type="region of interest" description="Disordered" evidence="1">
    <location>
        <begin position="1"/>
        <end position="41"/>
    </location>
</feature>
<proteinExistence type="predicted"/>
<sequence length="164" mass="18351">MKHSEHLSDRRLRPAPQPHPMLDPSDVLSEQPRDTGRAARAEQALAEMRTDARTYRVVQAVLSMKALAREEQVIVLNELLQHRRTPALASLLELLQADMSDISRAEQFLTPLEIIARHDCLHDLAGCLRKTGHPPSDELCFRAFEVGLTLNTYKGIVEAAELAA</sequence>
<dbReference type="Proteomes" id="UP001203880">
    <property type="component" value="Unassembled WGS sequence"/>
</dbReference>
<evidence type="ECO:0008006" key="4">
    <source>
        <dbReference type="Google" id="ProtNLM"/>
    </source>
</evidence>
<feature type="compositionally biased region" description="Basic and acidic residues" evidence="1">
    <location>
        <begin position="31"/>
        <end position="40"/>
    </location>
</feature>
<name>A0ABT0PWK2_9RHOB</name>
<accession>A0ABT0PWK2</accession>
<evidence type="ECO:0000313" key="3">
    <source>
        <dbReference type="Proteomes" id="UP001203880"/>
    </source>
</evidence>
<gene>
    <name evidence="2" type="ORF">M3P21_00410</name>
</gene>
<dbReference type="RefSeq" id="WP_249705901.1">
    <property type="nucleotide sequence ID" value="NZ_JAMFMB010000001.1"/>
</dbReference>
<dbReference type="EMBL" id="JAMFMB010000001">
    <property type="protein sequence ID" value="MCL6281980.1"/>
    <property type="molecule type" value="Genomic_DNA"/>
</dbReference>
<keyword evidence="3" id="KW-1185">Reference proteome</keyword>
<evidence type="ECO:0000313" key="2">
    <source>
        <dbReference type="EMBL" id="MCL6281980.1"/>
    </source>
</evidence>
<evidence type="ECO:0000256" key="1">
    <source>
        <dbReference type="SAM" id="MobiDB-lite"/>
    </source>
</evidence>
<feature type="compositionally biased region" description="Basic and acidic residues" evidence="1">
    <location>
        <begin position="1"/>
        <end position="12"/>
    </location>
</feature>
<organism evidence="2 3">
    <name type="scientific">Ruegeria spongiae</name>
    <dbReference type="NCBI Taxonomy" id="2942209"/>
    <lineage>
        <taxon>Bacteria</taxon>
        <taxon>Pseudomonadati</taxon>
        <taxon>Pseudomonadota</taxon>
        <taxon>Alphaproteobacteria</taxon>
        <taxon>Rhodobacterales</taxon>
        <taxon>Roseobacteraceae</taxon>
        <taxon>Ruegeria</taxon>
    </lineage>
</organism>
<reference evidence="2" key="1">
    <citation type="submission" date="2022-05" db="EMBL/GenBank/DDBJ databases">
        <authorList>
            <person name="Park J.-S."/>
        </authorList>
    </citation>
    <scope>NUCLEOTIDE SEQUENCE</scope>
    <source>
        <strain evidence="2">2012CJ41-6</strain>
    </source>
</reference>
<protein>
    <recommendedName>
        <fullName evidence="4">DUF2019 domain-containing protein</fullName>
    </recommendedName>
</protein>